<evidence type="ECO:0000313" key="1">
    <source>
        <dbReference type="EMBL" id="MCK1788629.1"/>
    </source>
</evidence>
<organism evidence="1 2">
    <name type="scientific">Pseudomonas violetae</name>
    <dbReference type="NCBI Taxonomy" id="2915813"/>
    <lineage>
        <taxon>Bacteria</taxon>
        <taxon>Pseudomonadati</taxon>
        <taxon>Pseudomonadota</taxon>
        <taxon>Gammaproteobacteria</taxon>
        <taxon>Pseudomonadales</taxon>
        <taxon>Pseudomonadaceae</taxon>
        <taxon>Pseudomonas</taxon>
    </lineage>
</organism>
<gene>
    <name evidence="1" type="ORF">L9059_00180</name>
</gene>
<accession>A0ABT0ESB7</accession>
<dbReference type="RefSeq" id="WP_247285402.1">
    <property type="nucleotide sequence ID" value="NZ_JAKNRW010000001.1"/>
</dbReference>
<proteinExistence type="predicted"/>
<name>A0ABT0ESB7_9PSED</name>
<dbReference type="Proteomes" id="UP001299876">
    <property type="component" value="Unassembled WGS sequence"/>
</dbReference>
<reference evidence="1 2" key="1">
    <citation type="submission" date="2022-02" db="EMBL/GenBank/DDBJ databases">
        <title>Comparative genomics of the first Antarctic Pseudomonas spp. capable of biotransforming 2,4,6-Trinitrotoluene.</title>
        <authorList>
            <person name="Cabrera M.A."/>
            <person name="Marquez S.L."/>
            <person name="Perez-Donoso J.M."/>
        </authorList>
    </citation>
    <scope>NUCLEOTIDE SEQUENCE [LARGE SCALE GENOMIC DNA]</scope>
    <source>
        <strain evidence="1 2">TNT19</strain>
    </source>
</reference>
<comment type="caution">
    <text evidence="1">The sequence shown here is derived from an EMBL/GenBank/DDBJ whole genome shotgun (WGS) entry which is preliminary data.</text>
</comment>
<protein>
    <recommendedName>
        <fullName evidence="3">Transcriptional regulator</fullName>
    </recommendedName>
</protein>
<keyword evidence="2" id="KW-1185">Reference proteome</keyword>
<sequence>MKHSKTPLLEHHSFSRGPANIVISDRDIVALKALAHMGGRVAAPADLGGALDQSLDGTRKSLLGGRHLRRLESVGFVRVLAAPGVGFEITVTGLAAAATDD</sequence>
<dbReference type="EMBL" id="JAKNRW010000001">
    <property type="protein sequence ID" value="MCK1788629.1"/>
    <property type="molecule type" value="Genomic_DNA"/>
</dbReference>
<evidence type="ECO:0000313" key="2">
    <source>
        <dbReference type="Proteomes" id="UP001299876"/>
    </source>
</evidence>
<evidence type="ECO:0008006" key="3">
    <source>
        <dbReference type="Google" id="ProtNLM"/>
    </source>
</evidence>